<dbReference type="InterPro" id="IPR050447">
    <property type="entry name" value="Erg6_SMT_methyltransf"/>
</dbReference>
<keyword evidence="1" id="KW-0808">Transferase</keyword>
<dbReference type="PANTHER" id="PTHR44068">
    <property type="entry name" value="ZGC:194242"/>
    <property type="match status" value="1"/>
</dbReference>
<gene>
    <name evidence="3" type="ORF">ACFSJC_18615</name>
</gene>
<dbReference type="CDD" id="cd02440">
    <property type="entry name" value="AdoMet_MTases"/>
    <property type="match status" value="1"/>
</dbReference>
<accession>A0ABW4YE26</accession>
<dbReference type="SUPFAM" id="SSF53335">
    <property type="entry name" value="S-adenosyl-L-methionine-dependent methyltransferases"/>
    <property type="match status" value="1"/>
</dbReference>
<dbReference type="PANTHER" id="PTHR44068:SF1">
    <property type="entry name" value="HYPOTHETICAL LOC100005854"/>
    <property type="match status" value="1"/>
</dbReference>
<evidence type="ECO:0000256" key="1">
    <source>
        <dbReference type="ARBA" id="ARBA00022679"/>
    </source>
</evidence>
<evidence type="ECO:0000313" key="3">
    <source>
        <dbReference type="EMBL" id="MFD2113865.1"/>
    </source>
</evidence>
<evidence type="ECO:0000313" key="4">
    <source>
        <dbReference type="Proteomes" id="UP001597337"/>
    </source>
</evidence>
<keyword evidence="4" id="KW-1185">Reference proteome</keyword>
<sequence>MHKEENSMRDAPRTPGYVDTSYLQAAADLVQPIKKRSYELLRIAPNQRILDVGCGPGIDTLAMAELVSPQGQILGLDADPEMVEIAQTRAERAGLAERVEHRQGDAANLPLESRIFDACRSERLFIHLDNPSQALAEMQRVARPGAWIVLVDSDWGSLSIDSPHVEIERRLARFRAERLLSNGYSGRQLFRLFKESGLTHIEVEVWPVVIAGDGQLLRYLTKLDEVERKSLEARVMIDAEIAIWRQGLEYAERQGNAFCSMNLVLAAGRVPQDLESAQAG</sequence>
<protein>
    <submittedName>
        <fullName evidence="3">Methyltransferase domain-containing protein</fullName>
    </submittedName>
</protein>
<dbReference type="RefSeq" id="WP_386028699.1">
    <property type="nucleotide sequence ID" value="NZ_JBHUHX010000059.1"/>
</dbReference>
<evidence type="ECO:0000259" key="2">
    <source>
        <dbReference type="Pfam" id="PF08241"/>
    </source>
</evidence>
<dbReference type="Proteomes" id="UP001597337">
    <property type="component" value="Unassembled WGS sequence"/>
</dbReference>
<dbReference type="InterPro" id="IPR013216">
    <property type="entry name" value="Methyltransf_11"/>
</dbReference>
<organism evidence="3 4">
    <name type="scientific">Thiorhodococcus fuscus</name>
    <dbReference type="NCBI Taxonomy" id="527200"/>
    <lineage>
        <taxon>Bacteria</taxon>
        <taxon>Pseudomonadati</taxon>
        <taxon>Pseudomonadota</taxon>
        <taxon>Gammaproteobacteria</taxon>
        <taxon>Chromatiales</taxon>
        <taxon>Chromatiaceae</taxon>
        <taxon>Thiorhodococcus</taxon>
    </lineage>
</organism>
<dbReference type="GO" id="GO:0032259">
    <property type="term" value="P:methylation"/>
    <property type="evidence" value="ECO:0007669"/>
    <property type="project" value="UniProtKB-KW"/>
</dbReference>
<feature type="domain" description="Methyltransferase type 11" evidence="2">
    <location>
        <begin position="50"/>
        <end position="149"/>
    </location>
</feature>
<name>A0ABW4YE26_9GAMM</name>
<dbReference type="InterPro" id="IPR029063">
    <property type="entry name" value="SAM-dependent_MTases_sf"/>
</dbReference>
<dbReference type="GO" id="GO:0008168">
    <property type="term" value="F:methyltransferase activity"/>
    <property type="evidence" value="ECO:0007669"/>
    <property type="project" value="UniProtKB-KW"/>
</dbReference>
<comment type="caution">
    <text evidence="3">The sequence shown here is derived from an EMBL/GenBank/DDBJ whole genome shotgun (WGS) entry which is preliminary data.</text>
</comment>
<reference evidence="4" key="1">
    <citation type="journal article" date="2019" name="Int. J. Syst. Evol. Microbiol.">
        <title>The Global Catalogue of Microorganisms (GCM) 10K type strain sequencing project: providing services to taxonomists for standard genome sequencing and annotation.</title>
        <authorList>
            <consortium name="The Broad Institute Genomics Platform"/>
            <consortium name="The Broad Institute Genome Sequencing Center for Infectious Disease"/>
            <person name="Wu L."/>
            <person name="Ma J."/>
        </authorList>
    </citation>
    <scope>NUCLEOTIDE SEQUENCE [LARGE SCALE GENOMIC DNA]</scope>
    <source>
        <strain evidence="4">KACC 12597</strain>
    </source>
</reference>
<keyword evidence="3" id="KW-0489">Methyltransferase</keyword>
<proteinExistence type="predicted"/>
<dbReference type="Pfam" id="PF08241">
    <property type="entry name" value="Methyltransf_11"/>
    <property type="match status" value="1"/>
</dbReference>
<dbReference type="Gene3D" id="3.40.50.150">
    <property type="entry name" value="Vaccinia Virus protein VP39"/>
    <property type="match status" value="1"/>
</dbReference>
<dbReference type="EMBL" id="JBHUHX010000059">
    <property type="protein sequence ID" value="MFD2113865.1"/>
    <property type="molecule type" value="Genomic_DNA"/>
</dbReference>